<comment type="catalytic activity">
    <reaction evidence="10 11">
        <text>uridine(2552) in 23S rRNA + S-adenosyl-L-methionine = 2'-O-methyluridine(2552) in 23S rRNA + S-adenosyl-L-homocysteine + H(+)</text>
        <dbReference type="Rhea" id="RHEA:42720"/>
        <dbReference type="Rhea" id="RHEA-COMP:10202"/>
        <dbReference type="Rhea" id="RHEA-COMP:10203"/>
        <dbReference type="ChEBI" id="CHEBI:15378"/>
        <dbReference type="ChEBI" id="CHEBI:57856"/>
        <dbReference type="ChEBI" id="CHEBI:59789"/>
        <dbReference type="ChEBI" id="CHEBI:65315"/>
        <dbReference type="ChEBI" id="CHEBI:74478"/>
        <dbReference type="EC" id="2.1.1.166"/>
    </reaction>
</comment>
<evidence type="ECO:0000256" key="12">
    <source>
        <dbReference type="PIRSR" id="PIRSR005461-1"/>
    </source>
</evidence>
<evidence type="ECO:0000256" key="11">
    <source>
        <dbReference type="HAMAP-Rule" id="MF_01547"/>
    </source>
</evidence>
<dbReference type="InterPro" id="IPR029063">
    <property type="entry name" value="SAM-dependent_MTases_sf"/>
</dbReference>
<comment type="function">
    <text evidence="5 11">Specifically methylates the uridine in position 2552 of 23S rRNA at the 2'-O position of the ribose in the fully assembled 50S ribosomal subunit.</text>
</comment>
<gene>
    <name evidence="11" type="primary">rlmE</name>
    <name evidence="11" type="synonym">ftsJ</name>
    <name evidence="11" type="synonym">rrmJ</name>
    <name evidence="14" type="ORF">SAMN04488082_12712</name>
</gene>
<dbReference type="HAMAP" id="MF_01547">
    <property type="entry name" value="RNA_methyltr_E"/>
    <property type="match status" value="1"/>
</dbReference>
<organism evidence="14 15">
    <name type="scientific">Desulfomicrobium apsheronum</name>
    <dbReference type="NCBI Taxonomy" id="52560"/>
    <lineage>
        <taxon>Bacteria</taxon>
        <taxon>Pseudomonadati</taxon>
        <taxon>Thermodesulfobacteriota</taxon>
        <taxon>Desulfovibrionia</taxon>
        <taxon>Desulfovibrionales</taxon>
        <taxon>Desulfomicrobiaceae</taxon>
        <taxon>Desulfomicrobium</taxon>
    </lineage>
</organism>
<feature type="binding site" evidence="11">
    <location>
        <position position="111"/>
    </location>
    <ligand>
        <name>S-adenosyl-L-methionine</name>
        <dbReference type="ChEBI" id="CHEBI:59789"/>
    </ligand>
</feature>
<evidence type="ECO:0000256" key="9">
    <source>
        <dbReference type="ARBA" id="ARBA00042745"/>
    </source>
</evidence>
<dbReference type="STRING" id="52560.SAMN04488082_12712"/>
<proteinExistence type="inferred from homology"/>
<feature type="binding site" evidence="11">
    <location>
        <position position="69"/>
    </location>
    <ligand>
        <name>S-adenosyl-L-methionine</name>
        <dbReference type="ChEBI" id="CHEBI:59789"/>
    </ligand>
</feature>
<dbReference type="Proteomes" id="UP000198635">
    <property type="component" value="Unassembled WGS sequence"/>
</dbReference>
<dbReference type="OrthoDB" id="9790080at2"/>
<feature type="active site" description="Proton acceptor" evidence="11 12">
    <location>
        <position position="151"/>
    </location>
</feature>
<keyword evidence="4 11" id="KW-0949">S-adenosyl-L-methionine</keyword>
<keyword evidence="11" id="KW-0963">Cytoplasm</keyword>
<dbReference type="InterPro" id="IPR002877">
    <property type="entry name" value="RNA_MeTrfase_FtsJ_dom"/>
</dbReference>
<comment type="similarity">
    <text evidence="11">Belongs to the class I-like SAM-binding methyltransferase superfamily. RNA methyltransferase RlmE family.</text>
</comment>
<name>A0A1I3ZU33_9BACT</name>
<evidence type="ECO:0000256" key="4">
    <source>
        <dbReference type="ARBA" id="ARBA00022691"/>
    </source>
</evidence>
<dbReference type="PIRSF" id="PIRSF005461">
    <property type="entry name" value="23S_rRNA_mtase"/>
    <property type="match status" value="1"/>
</dbReference>
<dbReference type="EMBL" id="FORX01000027">
    <property type="protein sequence ID" value="SFK47605.1"/>
    <property type="molecule type" value="Genomic_DNA"/>
</dbReference>
<dbReference type="GO" id="GO:0005737">
    <property type="term" value="C:cytoplasm"/>
    <property type="evidence" value="ECO:0007669"/>
    <property type="project" value="UniProtKB-SubCell"/>
</dbReference>
<evidence type="ECO:0000313" key="14">
    <source>
        <dbReference type="EMBL" id="SFK47605.1"/>
    </source>
</evidence>
<keyword evidence="3 11" id="KW-0808">Transferase</keyword>
<dbReference type="SUPFAM" id="SSF53335">
    <property type="entry name" value="S-adenosyl-L-methionine-dependent methyltransferases"/>
    <property type="match status" value="1"/>
</dbReference>
<protein>
    <recommendedName>
        <fullName evidence="7 11">Ribosomal RNA large subunit methyltransferase E</fullName>
        <ecNumber evidence="6 11">2.1.1.166</ecNumber>
    </recommendedName>
    <alternativeName>
        <fullName evidence="9 11">23S rRNA Um2552 methyltransferase</fullName>
    </alternativeName>
    <alternativeName>
        <fullName evidence="8 11">rRNA (uridine-2'-O-)-methyltransferase</fullName>
    </alternativeName>
</protein>
<dbReference type="InterPro" id="IPR050082">
    <property type="entry name" value="RNA_methyltr_RlmE"/>
</dbReference>
<dbReference type="PANTHER" id="PTHR10920:SF18">
    <property type="entry name" value="RRNA METHYLTRANSFERASE 2, MITOCHONDRIAL"/>
    <property type="match status" value="1"/>
</dbReference>
<keyword evidence="15" id="KW-1185">Reference proteome</keyword>
<feature type="binding site" evidence="11">
    <location>
        <position position="51"/>
    </location>
    <ligand>
        <name>S-adenosyl-L-methionine</name>
        <dbReference type="ChEBI" id="CHEBI:59789"/>
    </ligand>
</feature>
<evidence type="ECO:0000256" key="8">
    <source>
        <dbReference type="ARBA" id="ARBA00041995"/>
    </source>
</evidence>
<evidence type="ECO:0000256" key="6">
    <source>
        <dbReference type="ARBA" id="ARBA00038861"/>
    </source>
</evidence>
<dbReference type="AlphaFoldDB" id="A0A1I3ZU33"/>
<evidence type="ECO:0000256" key="10">
    <source>
        <dbReference type="ARBA" id="ARBA00048970"/>
    </source>
</evidence>
<evidence type="ECO:0000256" key="3">
    <source>
        <dbReference type="ARBA" id="ARBA00022679"/>
    </source>
</evidence>
<dbReference type="InterPro" id="IPR015507">
    <property type="entry name" value="rRNA-MeTfrase_E"/>
</dbReference>
<dbReference type="GO" id="GO:0008650">
    <property type="term" value="F:rRNA (uridine-2'-O-)-methyltransferase activity"/>
    <property type="evidence" value="ECO:0007669"/>
    <property type="project" value="UniProtKB-UniRule"/>
</dbReference>
<dbReference type="RefSeq" id="WP_092379253.1">
    <property type="nucleotide sequence ID" value="NZ_FORX01000027.1"/>
</dbReference>
<evidence type="ECO:0000256" key="5">
    <source>
        <dbReference type="ARBA" id="ARBA00037569"/>
    </source>
</evidence>
<reference evidence="15" key="1">
    <citation type="submission" date="2016-10" db="EMBL/GenBank/DDBJ databases">
        <authorList>
            <person name="Varghese N."/>
            <person name="Submissions S."/>
        </authorList>
    </citation>
    <scope>NUCLEOTIDE SEQUENCE [LARGE SCALE GENOMIC DNA]</scope>
    <source>
        <strain evidence="15">DSM 5918</strain>
    </source>
</reference>
<accession>A0A1I3ZU33</accession>
<dbReference type="CDD" id="cd02440">
    <property type="entry name" value="AdoMet_MTases"/>
    <property type="match status" value="1"/>
</dbReference>
<keyword evidence="2 11" id="KW-0489">Methyltransferase</keyword>
<feature type="binding site" evidence="11">
    <location>
        <position position="87"/>
    </location>
    <ligand>
        <name>S-adenosyl-L-methionine</name>
        <dbReference type="ChEBI" id="CHEBI:59789"/>
    </ligand>
</feature>
<dbReference type="Gene3D" id="3.40.50.150">
    <property type="entry name" value="Vaccinia Virus protein VP39"/>
    <property type="match status" value="1"/>
</dbReference>
<dbReference type="PANTHER" id="PTHR10920">
    <property type="entry name" value="RIBOSOMAL RNA METHYLTRANSFERASE"/>
    <property type="match status" value="1"/>
</dbReference>
<sequence length="204" mass="22626">MKQYRDYYFKKAKQDNYPARSVYKLQEMDKAHKLLRQGQKVLDLGACPGSWTLYAAERVGAGGRVLGIDLNMPDTRFPEQVIFLQEDIFARTPLFLGHLQALAPFDVVMSDMAPKTTGSKFTDQARSIQLVEAAFGVAEEWLVSGGTFIAKVFEGPDVQPFVQSLKVRFAKVGMFKPKSSRAESKEIFILGLGFVPAASEAPPA</sequence>
<feature type="domain" description="Ribosomal RNA methyltransferase FtsJ" evidence="13">
    <location>
        <begin position="17"/>
        <end position="194"/>
    </location>
</feature>
<feature type="binding site" evidence="11">
    <location>
        <position position="49"/>
    </location>
    <ligand>
        <name>S-adenosyl-L-methionine</name>
        <dbReference type="ChEBI" id="CHEBI:59789"/>
    </ligand>
</feature>
<evidence type="ECO:0000313" key="15">
    <source>
        <dbReference type="Proteomes" id="UP000198635"/>
    </source>
</evidence>
<dbReference type="EC" id="2.1.1.166" evidence="6 11"/>
<keyword evidence="1 11" id="KW-0698">rRNA processing</keyword>
<evidence type="ECO:0000256" key="7">
    <source>
        <dbReference type="ARBA" id="ARBA00041129"/>
    </source>
</evidence>
<evidence type="ECO:0000259" key="13">
    <source>
        <dbReference type="Pfam" id="PF01728"/>
    </source>
</evidence>
<comment type="subcellular location">
    <subcellularLocation>
        <location evidence="11">Cytoplasm</location>
    </subcellularLocation>
</comment>
<evidence type="ECO:0000256" key="1">
    <source>
        <dbReference type="ARBA" id="ARBA00022552"/>
    </source>
</evidence>
<dbReference type="Pfam" id="PF01728">
    <property type="entry name" value="FtsJ"/>
    <property type="match status" value="1"/>
</dbReference>
<evidence type="ECO:0000256" key="2">
    <source>
        <dbReference type="ARBA" id="ARBA00022603"/>
    </source>
</evidence>